<feature type="region of interest" description="Disordered" evidence="1">
    <location>
        <begin position="302"/>
        <end position="499"/>
    </location>
</feature>
<feature type="region of interest" description="Disordered" evidence="1">
    <location>
        <begin position="515"/>
        <end position="564"/>
    </location>
</feature>
<feature type="compositionally biased region" description="Polar residues" evidence="1">
    <location>
        <begin position="53"/>
        <end position="74"/>
    </location>
</feature>
<dbReference type="EMBL" id="AMWN01000001">
    <property type="protein sequence ID" value="EXJ95873.1"/>
    <property type="molecule type" value="Genomic_DNA"/>
</dbReference>
<feature type="region of interest" description="Disordered" evidence="1">
    <location>
        <begin position="234"/>
        <end position="264"/>
    </location>
</feature>
<feature type="region of interest" description="Disordered" evidence="1">
    <location>
        <begin position="1"/>
        <end position="99"/>
    </location>
</feature>
<gene>
    <name evidence="2" type="ORF">A1O1_00998</name>
</gene>
<proteinExistence type="predicted"/>
<dbReference type="OrthoDB" id="4148828at2759"/>
<reference evidence="2 3" key="1">
    <citation type="submission" date="2013-03" db="EMBL/GenBank/DDBJ databases">
        <title>The Genome Sequence of Capronia coronata CBS 617.96.</title>
        <authorList>
            <consortium name="The Broad Institute Genomics Platform"/>
            <person name="Cuomo C."/>
            <person name="de Hoog S."/>
            <person name="Gorbushina A."/>
            <person name="Walker B."/>
            <person name="Young S.K."/>
            <person name="Zeng Q."/>
            <person name="Gargeya S."/>
            <person name="Fitzgerald M."/>
            <person name="Haas B."/>
            <person name="Abouelleil A."/>
            <person name="Allen A.W."/>
            <person name="Alvarado L."/>
            <person name="Arachchi H.M."/>
            <person name="Berlin A.M."/>
            <person name="Chapman S.B."/>
            <person name="Gainer-Dewar J."/>
            <person name="Goldberg J."/>
            <person name="Griggs A."/>
            <person name="Gujja S."/>
            <person name="Hansen M."/>
            <person name="Howarth C."/>
            <person name="Imamovic A."/>
            <person name="Ireland A."/>
            <person name="Larimer J."/>
            <person name="McCowan C."/>
            <person name="Murphy C."/>
            <person name="Pearson M."/>
            <person name="Poon T.W."/>
            <person name="Priest M."/>
            <person name="Roberts A."/>
            <person name="Saif S."/>
            <person name="Shea T."/>
            <person name="Sisk P."/>
            <person name="Sykes S."/>
            <person name="Wortman J."/>
            <person name="Nusbaum C."/>
            <person name="Birren B."/>
        </authorList>
    </citation>
    <scope>NUCLEOTIDE SEQUENCE [LARGE SCALE GENOMIC DNA]</scope>
    <source>
        <strain evidence="2 3">CBS 617.96</strain>
    </source>
</reference>
<dbReference type="HOGENOM" id="CLU_438830_0_0_1"/>
<feature type="compositionally biased region" description="Basic and acidic residues" evidence="1">
    <location>
        <begin position="689"/>
        <end position="710"/>
    </location>
</feature>
<feature type="region of interest" description="Disordered" evidence="1">
    <location>
        <begin position="125"/>
        <end position="153"/>
    </location>
</feature>
<feature type="compositionally biased region" description="Basic and acidic residues" evidence="1">
    <location>
        <begin position="336"/>
        <end position="351"/>
    </location>
</feature>
<dbReference type="RefSeq" id="XP_007720102.1">
    <property type="nucleotide sequence ID" value="XM_007721912.1"/>
</dbReference>
<protein>
    <submittedName>
        <fullName evidence="2">Uncharacterized protein</fullName>
    </submittedName>
</protein>
<dbReference type="GeneID" id="19155901"/>
<feature type="region of interest" description="Disordered" evidence="1">
    <location>
        <begin position="576"/>
        <end position="631"/>
    </location>
</feature>
<accession>W9YTP3</accession>
<feature type="region of interest" description="Disordered" evidence="1">
    <location>
        <begin position="688"/>
        <end position="729"/>
    </location>
</feature>
<dbReference type="STRING" id="1182541.W9YTP3"/>
<feature type="compositionally biased region" description="Polar residues" evidence="1">
    <location>
        <begin position="304"/>
        <end position="317"/>
    </location>
</feature>
<name>W9YTP3_9EURO</name>
<feature type="compositionally biased region" description="Polar residues" evidence="1">
    <location>
        <begin position="238"/>
        <end position="250"/>
    </location>
</feature>
<keyword evidence="3" id="KW-1185">Reference proteome</keyword>
<feature type="compositionally biased region" description="Low complexity" evidence="1">
    <location>
        <begin position="129"/>
        <end position="144"/>
    </location>
</feature>
<evidence type="ECO:0000313" key="2">
    <source>
        <dbReference type="EMBL" id="EXJ95873.1"/>
    </source>
</evidence>
<feature type="compositionally biased region" description="Low complexity" evidence="1">
    <location>
        <begin position="577"/>
        <end position="597"/>
    </location>
</feature>
<comment type="caution">
    <text evidence="2">The sequence shown here is derived from an EMBL/GenBank/DDBJ whole genome shotgun (WGS) entry which is preliminary data.</text>
</comment>
<organism evidence="2 3">
    <name type="scientific">Capronia coronata CBS 617.96</name>
    <dbReference type="NCBI Taxonomy" id="1182541"/>
    <lineage>
        <taxon>Eukaryota</taxon>
        <taxon>Fungi</taxon>
        <taxon>Dikarya</taxon>
        <taxon>Ascomycota</taxon>
        <taxon>Pezizomycotina</taxon>
        <taxon>Eurotiomycetes</taxon>
        <taxon>Chaetothyriomycetidae</taxon>
        <taxon>Chaetothyriales</taxon>
        <taxon>Herpotrichiellaceae</taxon>
        <taxon>Capronia</taxon>
    </lineage>
</organism>
<dbReference type="Proteomes" id="UP000019484">
    <property type="component" value="Unassembled WGS sequence"/>
</dbReference>
<feature type="compositionally biased region" description="Polar residues" evidence="1">
    <location>
        <begin position="374"/>
        <end position="387"/>
    </location>
</feature>
<dbReference type="AlphaFoldDB" id="W9YTP3"/>
<dbReference type="eggNOG" id="ENOG502T7IG">
    <property type="taxonomic scope" value="Eukaryota"/>
</dbReference>
<sequence>MASVFEGIISSRRRTSRSRSWSGKQLHSRWGDAAITAPHIGWSQQHPEEDLNESASQAHGSPDSQKTLVDNSPDVSYGRDKVTRGIVEPSRQPAPPIVQKERSAIVITIPLPWTRKTHPRSLSIDRLQSQDSQQVTSTTAQDSSPAHVSAGADMEARAVAEDWPLVDPLRSRTSAVYTTLPPYDHVKGPLSEREYSGNDYGPGRLPQIQTGVPPARSQPASAVSILSPVAESFHGRSESNNATPKGQTPIAQMAGDGVATTDTHQGTSYQNLMSQLDTFLPRTPRSVLPSLFASPTEAFAAESEATNAQNTSKVSSRPESRGLAAEGAAYMRNKSRSGDEQRSGSRDAVSERRRRSASRGPSDVESMRRRPNSRDTMGNRTPRQVSRQPAGRRADSPDPCGRGAMSHAARSQHTSRNASREPALRPDQSPGPLSPNKEFGNSFGQLISHGSSHGGGARGRLPMSPMPLTAPRARGTSTRRPGFPGTRSERILAGGPAVPLSPSIETIRIMRRAHSREAYGSQRASSPGTLGGALGTDVQSGPATPHRTSDDTGRRAVSVDPVRRTVGPRDDIIIHWASLPTQSSPATSQSSDSSFTSVKNPPSPENGADSESDAESEAQMKGGMDDVYFESRKGWNGPAGMKGVDSKGFYGDVVQDYKAIARDVEAELAQAYEPPPSATFNIVNLVVNKMDKDRDRDKEKEGENDKETERVSPSYGGPELVPSHEELWG</sequence>
<evidence type="ECO:0000256" key="1">
    <source>
        <dbReference type="SAM" id="MobiDB-lite"/>
    </source>
</evidence>
<evidence type="ECO:0000313" key="3">
    <source>
        <dbReference type="Proteomes" id="UP000019484"/>
    </source>
</evidence>